<dbReference type="GO" id="GO:0016616">
    <property type="term" value="F:oxidoreductase activity, acting on the CH-OH group of donors, NAD or NADP as acceptor"/>
    <property type="evidence" value="ECO:0007669"/>
    <property type="project" value="InterPro"/>
</dbReference>
<feature type="domain" description="3-hydroxyacyl-CoA dehydrogenase C-terminal" evidence="4">
    <location>
        <begin position="188"/>
        <end position="285"/>
    </location>
</feature>
<keyword evidence="3" id="KW-0520">NAD</keyword>
<accession>A0A1W2G7G8</accession>
<dbReference type="OrthoDB" id="9771883at2"/>
<evidence type="ECO:0000259" key="4">
    <source>
        <dbReference type="Pfam" id="PF00725"/>
    </source>
</evidence>
<dbReference type="RefSeq" id="WP_084371226.1">
    <property type="nucleotide sequence ID" value="NZ_FWYF01000001.1"/>
</dbReference>
<dbReference type="InterPro" id="IPR006108">
    <property type="entry name" value="3HC_DH_C"/>
</dbReference>
<dbReference type="PANTHER" id="PTHR48075">
    <property type="entry name" value="3-HYDROXYACYL-COA DEHYDROGENASE FAMILY PROTEIN"/>
    <property type="match status" value="1"/>
</dbReference>
<dbReference type="STRING" id="692418.SAMN04488029_0921"/>
<dbReference type="Pfam" id="PF00725">
    <property type="entry name" value="3HCDH"/>
    <property type="match status" value="1"/>
</dbReference>
<feature type="binding site" evidence="3">
    <location>
        <position position="144"/>
    </location>
    <ligand>
        <name>NAD(+)</name>
        <dbReference type="ChEBI" id="CHEBI:57540"/>
    </ligand>
</feature>
<gene>
    <name evidence="6" type="ORF">SAMN04488029_0921</name>
</gene>
<keyword evidence="7" id="KW-1185">Reference proteome</keyword>
<dbReference type="Gene3D" id="1.10.1040.10">
    <property type="entry name" value="N-(1-d-carboxylethyl)-l-norvaline Dehydrogenase, domain 2"/>
    <property type="match status" value="1"/>
</dbReference>
<dbReference type="PANTHER" id="PTHR48075:SF5">
    <property type="entry name" value="3-HYDROXYBUTYRYL-COA DEHYDROGENASE"/>
    <property type="match status" value="1"/>
</dbReference>
<dbReference type="InterPro" id="IPR036291">
    <property type="entry name" value="NAD(P)-bd_dom_sf"/>
</dbReference>
<feature type="binding site" evidence="3">
    <location>
        <position position="33"/>
    </location>
    <ligand>
        <name>NAD(+)</name>
        <dbReference type="ChEBI" id="CHEBI:57540"/>
    </ligand>
</feature>
<proteinExistence type="predicted"/>
<feature type="binding site" evidence="3">
    <location>
        <position position="120"/>
    </location>
    <ligand>
        <name>NAD(+)</name>
        <dbReference type="ChEBI" id="CHEBI:57540"/>
    </ligand>
</feature>
<dbReference type="NCBIfam" id="NF006143">
    <property type="entry name" value="PRK08293.1"/>
    <property type="match status" value="1"/>
</dbReference>
<feature type="domain" description="3-hydroxyacyl-CoA dehydrogenase NAD binding" evidence="5">
    <location>
        <begin position="5"/>
        <end position="184"/>
    </location>
</feature>
<reference evidence="6 7" key="1">
    <citation type="submission" date="2017-04" db="EMBL/GenBank/DDBJ databases">
        <authorList>
            <person name="Afonso C.L."/>
            <person name="Miller P.J."/>
            <person name="Scott M.A."/>
            <person name="Spackman E."/>
            <person name="Goraichik I."/>
            <person name="Dimitrov K.M."/>
            <person name="Suarez D.L."/>
            <person name="Swayne D.E."/>
        </authorList>
    </citation>
    <scope>NUCLEOTIDE SEQUENCE [LARGE SCALE GENOMIC DNA]</scope>
    <source>
        <strain evidence="6 7">DSM 26133</strain>
    </source>
</reference>
<dbReference type="InterPro" id="IPR006176">
    <property type="entry name" value="3-OHacyl-CoA_DH_NAD-bd"/>
</dbReference>
<dbReference type="Proteomes" id="UP000192472">
    <property type="component" value="Unassembled WGS sequence"/>
</dbReference>
<protein>
    <submittedName>
        <fullName evidence="6">3-hydroxybutyryl-CoA dehydrogenase</fullName>
    </submittedName>
</protein>
<feature type="binding site" evidence="3">
    <location>
        <begin position="10"/>
        <end position="15"/>
    </location>
    <ligand>
        <name>NAD(+)</name>
        <dbReference type="ChEBI" id="CHEBI:57540"/>
    </ligand>
</feature>
<evidence type="ECO:0000256" key="1">
    <source>
        <dbReference type="ARBA" id="ARBA00023002"/>
    </source>
</evidence>
<feature type="binding site" evidence="3">
    <location>
        <position position="93"/>
    </location>
    <ligand>
        <name>NAD(+)</name>
        <dbReference type="ChEBI" id="CHEBI:57540"/>
    </ligand>
</feature>
<name>A0A1W2G7G8_REIFA</name>
<keyword evidence="1" id="KW-0560">Oxidoreductase</keyword>
<evidence type="ECO:0000313" key="6">
    <source>
        <dbReference type="EMBL" id="SMD32573.1"/>
    </source>
</evidence>
<feature type="binding site" evidence="3">
    <location>
        <position position="98"/>
    </location>
    <ligand>
        <name>NAD(+)</name>
        <dbReference type="ChEBI" id="CHEBI:57540"/>
    </ligand>
</feature>
<dbReference type="EMBL" id="FWYF01000001">
    <property type="protein sequence ID" value="SMD32573.1"/>
    <property type="molecule type" value="Genomic_DNA"/>
</dbReference>
<dbReference type="SUPFAM" id="SSF48179">
    <property type="entry name" value="6-phosphogluconate dehydrogenase C-terminal domain-like"/>
    <property type="match status" value="1"/>
</dbReference>
<dbReference type="AlphaFoldDB" id="A0A1W2G7G8"/>
<dbReference type="GO" id="GO:0070403">
    <property type="term" value="F:NAD+ binding"/>
    <property type="evidence" value="ECO:0007669"/>
    <property type="project" value="InterPro"/>
</dbReference>
<evidence type="ECO:0000256" key="2">
    <source>
        <dbReference type="PIRSR" id="PIRSR000105-1"/>
    </source>
</evidence>
<feature type="site" description="Important for catalytic activity" evidence="2">
    <location>
        <position position="141"/>
    </location>
</feature>
<evidence type="ECO:0000313" key="7">
    <source>
        <dbReference type="Proteomes" id="UP000192472"/>
    </source>
</evidence>
<dbReference type="InterPro" id="IPR008927">
    <property type="entry name" value="6-PGluconate_DH-like_C_sf"/>
</dbReference>
<organism evidence="6 7">
    <name type="scientific">Reichenbachiella faecimaris</name>
    <dbReference type="NCBI Taxonomy" id="692418"/>
    <lineage>
        <taxon>Bacteria</taxon>
        <taxon>Pseudomonadati</taxon>
        <taxon>Bacteroidota</taxon>
        <taxon>Cytophagia</taxon>
        <taxon>Cytophagales</taxon>
        <taxon>Reichenbachiellaceae</taxon>
        <taxon>Reichenbachiella</taxon>
    </lineage>
</organism>
<dbReference type="Pfam" id="PF02737">
    <property type="entry name" value="3HCDH_N"/>
    <property type="match status" value="1"/>
</dbReference>
<dbReference type="PIRSF" id="PIRSF000105">
    <property type="entry name" value="HCDH"/>
    <property type="match status" value="1"/>
</dbReference>
<dbReference type="InterPro" id="IPR013328">
    <property type="entry name" value="6PGD_dom2"/>
</dbReference>
<dbReference type="Gene3D" id="3.40.50.720">
    <property type="entry name" value="NAD(P)-binding Rossmann-like Domain"/>
    <property type="match status" value="1"/>
</dbReference>
<dbReference type="GO" id="GO:0006631">
    <property type="term" value="P:fatty acid metabolic process"/>
    <property type="evidence" value="ECO:0007669"/>
    <property type="project" value="InterPro"/>
</dbReference>
<sequence>MKIKNVTIAGGGTLGSQVAWQTAFKGFHVVVYDAFPEGLEASKKFHEQFATIFQKSLGATREEVEAAKERLTYTTNLAEAVESADLISESVPENHKIKSEFYKKLSQVVSPETIITSNSSTLLPSDFVDSVVQPERFLALHFANMIWTFNVAEVMTHPGTDPKVKEETIAFAKSIGMVPIVLNKEQNGYVLNSILGPMLTAALDLVEQGVVDFQEVDRTWMISGNPRGPFMIMDMIGLETMYNVMIHWGETNKDKQKLANAEYLKTNYLDKGKLGIKTKGGFYNYPNPAFKDPEFLK</sequence>
<evidence type="ECO:0000259" key="5">
    <source>
        <dbReference type="Pfam" id="PF02737"/>
    </source>
</evidence>
<dbReference type="InterPro" id="IPR022694">
    <property type="entry name" value="3-OHacyl-CoA_DH"/>
</dbReference>
<evidence type="ECO:0000256" key="3">
    <source>
        <dbReference type="PIRSR" id="PIRSR000105-2"/>
    </source>
</evidence>
<feature type="binding site" evidence="3">
    <location>
        <position position="277"/>
    </location>
    <ligand>
        <name>NAD(+)</name>
        <dbReference type="ChEBI" id="CHEBI:57540"/>
    </ligand>
</feature>
<dbReference type="SUPFAM" id="SSF51735">
    <property type="entry name" value="NAD(P)-binding Rossmann-fold domains"/>
    <property type="match status" value="1"/>
</dbReference>